<evidence type="ECO:0000256" key="3">
    <source>
        <dbReference type="ARBA" id="ARBA00007681"/>
    </source>
</evidence>
<keyword evidence="5" id="KW-0375">Hydrogen ion transport</keyword>
<keyword evidence="9" id="KW-0066">ATP synthesis</keyword>
<evidence type="ECO:0000256" key="9">
    <source>
        <dbReference type="ARBA" id="ARBA00023310"/>
    </source>
</evidence>
<dbReference type="InterPro" id="IPR035968">
    <property type="entry name" value="ATP_synth_F1_ATPase_gsu"/>
</dbReference>
<evidence type="ECO:0000256" key="1">
    <source>
        <dbReference type="ARBA" id="ARBA00003456"/>
    </source>
</evidence>
<dbReference type="GO" id="GO:0045259">
    <property type="term" value="C:proton-transporting ATP synthase complex"/>
    <property type="evidence" value="ECO:0007669"/>
    <property type="project" value="UniProtKB-KW"/>
</dbReference>
<evidence type="ECO:0000256" key="8">
    <source>
        <dbReference type="ARBA" id="ARBA00023196"/>
    </source>
</evidence>
<dbReference type="RefSeq" id="WP_207299880.1">
    <property type="nucleotide sequence ID" value="NZ_CP071444.1"/>
</dbReference>
<name>A0A975AHE6_9FIRM</name>
<evidence type="ECO:0000256" key="4">
    <source>
        <dbReference type="ARBA" id="ARBA00022448"/>
    </source>
</evidence>
<dbReference type="PRINTS" id="PR00126">
    <property type="entry name" value="ATPASEGAMMA"/>
</dbReference>
<dbReference type="EMBL" id="CP071444">
    <property type="protein sequence ID" value="QSX08539.1"/>
    <property type="molecule type" value="Genomic_DNA"/>
</dbReference>
<accession>A0A975AHE6</accession>
<keyword evidence="11" id="KW-1185">Reference proteome</keyword>
<dbReference type="Proteomes" id="UP000663499">
    <property type="component" value="Chromosome"/>
</dbReference>
<evidence type="ECO:0000313" key="10">
    <source>
        <dbReference type="EMBL" id="QSX08539.1"/>
    </source>
</evidence>
<sequence>MQTLQALQKSIHSAENLKSIVRTMKAHASSNILQFQQAAKASMDYRQVLDMALYIALVEEDSLVNEEESGSSGIVLHVVFGSDHGLAGRFNERMANYAVSQIGSNEKNRVIVIGQQVFRRLESIQQIHQLLSVPQTTDGITSIVQQVLMEMDAIGAGNGLNRVWLHYGKPLGHAGFEEESALLFPVDLSSFDTRKMNWKSKTLPTFTMDREVLLSELVRQYIFITLYRSFCYSLVSENTSRIESMTTAEKNIDERLEDLQFHYRSQRQNGITEEINDVISGFKSIRKSKEKKKDEDDVKA</sequence>
<dbReference type="AlphaFoldDB" id="A0A975AHE6"/>
<evidence type="ECO:0000256" key="2">
    <source>
        <dbReference type="ARBA" id="ARBA00004170"/>
    </source>
</evidence>
<dbReference type="CDD" id="cd12151">
    <property type="entry name" value="F1-ATPase_gamma"/>
    <property type="match status" value="1"/>
</dbReference>
<evidence type="ECO:0000256" key="7">
    <source>
        <dbReference type="ARBA" id="ARBA00023136"/>
    </source>
</evidence>
<evidence type="ECO:0000313" key="11">
    <source>
        <dbReference type="Proteomes" id="UP000663499"/>
    </source>
</evidence>
<comment type="similarity">
    <text evidence="3">Belongs to the ATPase gamma chain family.</text>
</comment>
<keyword evidence="8" id="KW-0139">CF(1)</keyword>
<comment type="subcellular location">
    <subcellularLocation>
        <location evidence="2">Membrane</location>
        <topology evidence="2">Peripheral membrane protein</topology>
    </subcellularLocation>
</comment>
<comment type="function">
    <text evidence="1">Produces ATP from ADP in the presence of a proton gradient across the membrane. The gamma chain is believed to be important in regulating ATPase activity and the flow of protons through the CF(0) complex.</text>
</comment>
<dbReference type="GO" id="GO:0046933">
    <property type="term" value="F:proton-transporting ATP synthase activity, rotational mechanism"/>
    <property type="evidence" value="ECO:0007669"/>
    <property type="project" value="InterPro"/>
</dbReference>
<dbReference type="Pfam" id="PF00231">
    <property type="entry name" value="ATP-synt"/>
    <property type="match status" value="1"/>
</dbReference>
<reference evidence="10" key="1">
    <citation type="submission" date="2021-03" db="EMBL/GenBank/DDBJ databases">
        <title>Alkalibacter marinus sp. nov., isolated from tidal flat sediment.</title>
        <authorList>
            <person name="Namirimu T."/>
            <person name="Yang J.-A."/>
            <person name="Yang S.-H."/>
            <person name="Kim Y.-J."/>
            <person name="Kwon K.K."/>
        </authorList>
    </citation>
    <scope>NUCLEOTIDE SEQUENCE</scope>
    <source>
        <strain evidence="10">ES005</strain>
    </source>
</reference>
<dbReference type="PANTHER" id="PTHR11693">
    <property type="entry name" value="ATP SYNTHASE GAMMA CHAIN"/>
    <property type="match status" value="1"/>
</dbReference>
<keyword evidence="6" id="KW-0406">Ion transport</keyword>
<proteinExistence type="inferred from homology"/>
<evidence type="ECO:0000256" key="6">
    <source>
        <dbReference type="ARBA" id="ARBA00023065"/>
    </source>
</evidence>
<dbReference type="InterPro" id="IPR000131">
    <property type="entry name" value="ATP_synth_F1_gsu"/>
</dbReference>
<dbReference type="Gene3D" id="3.40.1380.10">
    <property type="match status" value="1"/>
</dbReference>
<dbReference type="PANTHER" id="PTHR11693:SF22">
    <property type="entry name" value="ATP SYNTHASE SUBUNIT GAMMA, MITOCHONDRIAL"/>
    <property type="match status" value="1"/>
</dbReference>
<dbReference type="Gene3D" id="1.10.287.80">
    <property type="entry name" value="ATP synthase, gamma subunit, helix hairpin domain"/>
    <property type="match status" value="1"/>
</dbReference>
<gene>
    <name evidence="10" type="ORF">J0B03_00140</name>
</gene>
<organism evidence="10 11">
    <name type="scientific">Alkalibacter rhizosphaerae</name>
    <dbReference type="NCBI Taxonomy" id="2815577"/>
    <lineage>
        <taxon>Bacteria</taxon>
        <taxon>Bacillati</taxon>
        <taxon>Bacillota</taxon>
        <taxon>Clostridia</taxon>
        <taxon>Eubacteriales</taxon>
        <taxon>Eubacteriaceae</taxon>
        <taxon>Alkalibacter</taxon>
    </lineage>
</organism>
<dbReference type="SUPFAM" id="SSF52943">
    <property type="entry name" value="ATP synthase (F1-ATPase), gamma subunit"/>
    <property type="match status" value="1"/>
</dbReference>
<keyword evidence="7" id="KW-0472">Membrane</keyword>
<keyword evidence="4" id="KW-0813">Transport</keyword>
<dbReference type="KEGG" id="alka:J0B03_00140"/>
<evidence type="ECO:0000256" key="5">
    <source>
        <dbReference type="ARBA" id="ARBA00022781"/>
    </source>
</evidence>
<protein>
    <submittedName>
        <fullName evidence="10">F0F1 ATP synthase subunit gamma</fullName>
    </submittedName>
</protein>